<accession>A0A1V6PWZ7</accession>
<comment type="caution">
    <text evidence="2">The sequence shown here is derived from an EMBL/GenBank/DDBJ whole genome shotgun (WGS) entry which is preliminary data.</text>
</comment>
<evidence type="ECO:0000313" key="3">
    <source>
        <dbReference type="Proteomes" id="UP000191672"/>
    </source>
</evidence>
<dbReference type="STRING" id="416450.A0A1V6PWZ7"/>
<dbReference type="Proteomes" id="UP000191672">
    <property type="component" value="Unassembled WGS sequence"/>
</dbReference>
<proteinExistence type="predicted"/>
<dbReference type="EMBL" id="MDYN01000026">
    <property type="protein sequence ID" value="OQD81540.1"/>
    <property type="molecule type" value="Genomic_DNA"/>
</dbReference>
<feature type="region of interest" description="Disordered" evidence="1">
    <location>
        <begin position="1"/>
        <end position="60"/>
    </location>
</feature>
<reference evidence="3" key="1">
    <citation type="journal article" date="2017" name="Nat. Microbiol.">
        <title>Global analysis of biosynthetic gene clusters reveals vast potential of secondary metabolite production in Penicillium species.</title>
        <authorList>
            <person name="Nielsen J.C."/>
            <person name="Grijseels S."/>
            <person name="Prigent S."/>
            <person name="Ji B."/>
            <person name="Dainat J."/>
            <person name="Nielsen K.F."/>
            <person name="Frisvad J.C."/>
            <person name="Workman M."/>
            <person name="Nielsen J."/>
        </authorList>
    </citation>
    <scope>NUCLEOTIDE SEQUENCE [LARGE SCALE GENOMIC DNA]</scope>
    <source>
        <strain evidence="3">IBT 31811</strain>
    </source>
</reference>
<feature type="region of interest" description="Disordered" evidence="1">
    <location>
        <begin position="171"/>
        <end position="238"/>
    </location>
</feature>
<keyword evidence="3" id="KW-1185">Reference proteome</keyword>
<feature type="compositionally biased region" description="Polar residues" evidence="1">
    <location>
        <begin position="221"/>
        <end position="232"/>
    </location>
</feature>
<dbReference type="OrthoDB" id="4171340at2759"/>
<evidence type="ECO:0000313" key="2">
    <source>
        <dbReference type="EMBL" id="OQD81540.1"/>
    </source>
</evidence>
<name>A0A1V6PWZ7_9EURO</name>
<protein>
    <submittedName>
        <fullName evidence="2">Uncharacterized protein</fullName>
    </submittedName>
</protein>
<organism evidence="2 3">
    <name type="scientific">Penicillium antarcticum</name>
    <dbReference type="NCBI Taxonomy" id="416450"/>
    <lineage>
        <taxon>Eukaryota</taxon>
        <taxon>Fungi</taxon>
        <taxon>Dikarya</taxon>
        <taxon>Ascomycota</taxon>
        <taxon>Pezizomycotina</taxon>
        <taxon>Eurotiomycetes</taxon>
        <taxon>Eurotiomycetidae</taxon>
        <taxon>Eurotiales</taxon>
        <taxon>Aspergillaceae</taxon>
        <taxon>Penicillium</taxon>
    </lineage>
</organism>
<sequence>MADLSTFIVSIPSESDSDSDDDGGMQLDPNENNDIMRYADEEDSFSFTAPDPMSPSYDQSNTVEHVGLDNTVQTPSEFEQDMRSRSHLRDEKHAALSVLMDRELLVTYALAARETIPQTRRRFMAKMLCPNDPVKAEELYAPRIYLPAQTHGGEASTIRGRFNDIIDNDESGWHNPAVRRPHKGSRSVSAAASRSASVSGNNSPRRVSSGVGLAPGVSGGNFRSRTSLQAQTSEDEDL</sequence>
<dbReference type="AlphaFoldDB" id="A0A1V6PWZ7"/>
<gene>
    <name evidence="2" type="ORF">PENANT_c026G05942</name>
</gene>
<feature type="compositionally biased region" description="Low complexity" evidence="1">
    <location>
        <begin position="186"/>
        <end position="203"/>
    </location>
</feature>
<evidence type="ECO:0000256" key="1">
    <source>
        <dbReference type="SAM" id="MobiDB-lite"/>
    </source>
</evidence>